<feature type="transmembrane region" description="Helical" evidence="1">
    <location>
        <begin position="31"/>
        <end position="52"/>
    </location>
</feature>
<keyword evidence="3" id="KW-0378">Hydrolase</keyword>
<dbReference type="EMBL" id="JBHTFQ010000010">
    <property type="protein sequence ID" value="MFC7705841.1"/>
    <property type="molecule type" value="Genomic_DNA"/>
</dbReference>
<dbReference type="PANTHER" id="PTHR36435:SF1">
    <property type="entry name" value="CAAX AMINO TERMINAL PROTEASE FAMILY PROTEIN"/>
    <property type="match status" value="1"/>
</dbReference>
<feature type="transmembrane region" description="Helical" evidence="1">
    <location>
        <begin position="232"/>
        <end position="250"/>
    </location>
</feature>
<dbReference type="Pfam" id="PF02517">
    <property type="entry name" value="Rce1-like"/>
    <property type="match status" value="1"/>
</dbReference>
<feature type="transmembrane region" description="Helical" evidence="1">
    <location>
        <begin position="72"/>
        <end position="92"/>
    </location>
</feature>
<feature type="transmembrane region" description="Helical" evidence="1">
    <location>
        <begin position="270"/>
        <end position="290"/>
    </location>
</feature>
<comment type="caution">
    <text evidence="3">The sequence shown here is derived from an EMBL/GenBank/DDBJ whole genome shotgun (WGS) entry which is preliminary data.</text>
</comment>
<dbReference type="PANTHER" id="PTHR36435">
    <property type="entry name" value="SLR1288 PROTEIN"/>
    <property type="match status" value="1"/>
</dbReference>
<evidence type="ECO:0000313" key="3">
    <source>
        <dbReference type="EMBL" id="MFC7705841.1"/>
    </source>
</evidence>
<dbReference type="Proteomes" id="UP001596516">
    <property type="component" value="Unassembled WGS sequence"/>
</dbReference>
<reference evidence="4" key="1">
    <citation type="journal article" date="2019" name="Int. J. Syst. Evol. Microbiol.">
        <title>The Global Catalogue of Microorganisms (GCM) 10K type strain sequencing project: providing services to taxonomists for standard genome sequencing and annotation.</title>
        <authorList>
            <consortium name="The Broad Institute Genomics Platform"/>
            <consortium name="The Broad Institute Genome Sequencing Center for Infectious Disease"/>
            <person name="Wu L."/>
            <person name="Ma J."/>
        </authorList>
    </citation>
    <scope>NUCLEOTIDE SEQUENCE [LARGE SCALE GENOMIC DNA]</scope>
    <source>
        <strain evidence="4">CGMCC 1.12750</strain>
    </source>
</reference>
<sequence length="296" mass="31949">MTASMPARLTSPAFSAYVAPARGRAQLWRTLLGVILILGIYAGLLALFLLAIDRWYGPGAERLLQARSPVGTVLVLATFLGMALGPVLAVVILHRRRPLTLIGPLRPALRDFCITAGVVLALSLVWMLLPGGPPLERKLDLGLWFQFLPLALLGILVQTGAEELVFRGYLQQQLAARFATPLAWMVLPSVLFGLLHYDPQTMGGNAWLIVAATALFGLIAADLTARTGTLGAAWGLHLANNAVALLFISAEGPLDGLSLWTYPFSQHDVAAMRPLLLLDMAGLVLIWALARRALRR</sequence>
<protein>
    <submittedName>
        <fullName evidence="3">CPBP family intramembrane glutamic endopeptidase</fullName>
        <ecNumber evidence="3">3.4.-.-</ecNumber>
    </submittedName>
</protein>
<accession>A0ABW2UPC3</accession>
<evidence type="ECO:0000313" key="4">
    <source>
        <dbReference type="Proteomes" id="UP001596516"/>
    </source>
</evidence>
<evidence type="ECO:0000259" key="2">
    <source>
        <dbReference type="Pfam" id="PF02517"/>
    </source>
</evidence>
<dbReference type="GO" id="GO:0016787">
    <property type="term" value="F:hydrolase activity"/>
    <property type="evidence" value="ECO:0007669"/>
    <property type="project" value="UniProtKB-KW"/>
</dbReference>
<organism evidence="3 4">
    <name type="scientific">Plastorhodobacter daqingensis</name>
    <dbReference type="NCBI Taxonomy" id="1387281"/>
    <lineage>
        <taxon>Bacteria</taxon>
        <taxon>Pseudomonadati</taxon>
        <taxon>Pseudomonadota</taxon>
        <taxon>Alphaproteobacteria</taxon>
        <taxon>Rhodobacterales</taxon>
        <taxon>Paracoccaceae</taxon>
        <taxon>Plastorhodobacter</taxon>
    </lineage>
</organism>
<keyword evidence="1" id="KW-1133">Transmembrane helix</keyword>
<feature type="transmembrane region" description="Helical" evidence="1">
    <location>
        <begin position="206"/>
        <end position="225"/>
    </location>
</feature>
<keyword evidence="1" id="KW-0812">Transmembrane</keyword>
<gene>
    <name evidence="3" type="ORF">ACFQXB_16795</name>
</gene>
<proteinExistence type="predicted"/>
<dbReference type="InterPro" id="IPR052710">
    <property type="entry name" value="CAAX_protease"/>
</dbReference>
<dbReference type="EC" id="3.4.-.-" evidence="3"/>
<keyword evidence="4" id="KW-1185">Reference proteome</keyword>
<feature type="transmembrane region" description="Helical" evidence="1">
    <location>
        <begin position="174"/>
        <end position="194"/>
    </location>
</feature>
<feature type="transmembrane region" description="Helical" evidence="1">
    <location>
        <begin position="112"/>
        <end position="129"/>
    </location>
</feature>
<name>A0ABW2UPC3_9RHOB</name>
<evidence type="ECO:0000256" key="1">
    <source>
        <dbReference type="SAM" id="Phobius"/>
    </source>
</evidence>
<dbReference type="RefSeq" id="WP_377406144.1">
    <property type="nucleotide sequence ID" value="NZ_JBHTFQ010000010.1"/>
</dbReference>
<dbReference type="InterPro" id="IPR003675">
    <property type="entry name" value="Rce1/LyrA-like_dom"/>
</dbReference>
<keyword evidence="1" id="KW-0472">Membrane</keyword>
<feature type="transmembrane region" description="Helical" evidence="1">
    <location>
        <begin position="141"/>
        <end position="162"/>
    </location>
</feature>
<feature type="domain" description="CAAX prenyl protease 2/Lysostaphin resistance protein A-like" evidence="2">
    <location>
        <begin position="146"/>
        <end position="243"/>
    </location>
</feature>